<feature type="domain" description="HTH tetR-type" evidence="3">
    <location>
        <begin position="10"/>
        <end position="70"/>
    </location>
</feature>
<dbReference type="RefSeq" id="WP_173749922.1">
    <property type="nucleotide sequence ID" value="NZ_JAAITA010000019.1"/>
</dbReference>
<dbReference type="EMBL" id="JAAITA010000019">
    <property type="protein sequence ID" value="NSJ86923.1"/>
    <property type="molecule type" value="Genomic_DNA"/>
</dbReference>
<proteinExistence type="predicted"/>
<accession>A0ABX2I8X9</accession>
<dbReference type="Proteomes" id="UP000822142">
    <property type="component" value="Unassembled WGS sequence"/>
</dbReference>
<feature type="DNA-binding region" description="H-T-H motif" evidence="2">
    <location>
        <begin position="33"/>
        <end position="52"/>
    </location>
</feature>
<protein>
    <submittedName>
        <fullName evidence="4">Helix-turn-helix transcriptional regulator</fullName>
    </submittedName>
</protein>
<name>A0ABX2I8X9_BLAHA</name>
<sequence>MRKELNIKQKRVMIYFITAAKELIESEGVEKLTVRKAAAAAGYNSATLYNYFEDMEELVIFASMGYLKQYIVDLENTLEDSMNALERYRTIYKVFGKTCLKRPEIFYYLFYGKYKKKLKNVISIYYELFPDELGHHDDDIIKMLTQGEIMERDRAIMPSLVEQGFVAEENVNQTVVLMTRMFQSYLYDAWQGHDTRQIEEQMKLVMETFDYIMDKAAPQK</sequence>
<dbReference type="Gene3D" id="1.10.357.10">
    <property type="entry name" value="Tetracycline Repressor, domain 2"/>
    <property type="match status" value="1"/>
</dbReference>
<dbReference type="InterPro" id="IPR001647">
    <property type="entry name" value="HTH_TetR"/>
</dbReference>
<dbReference type="PRINTS" id="PR00455">
    <property type="entry name" value="HTHTETR"/>
</dbReference>
<keyword evidence="1 2" id="KW-0238">DNA-binding</keyword>
<evidence type="ECO:0000313" key="5">
    <source>
        <dbReference type="Proteomes" id="UP000822142"/>
    </source>
</evidence>
<comment type="caution">
    <text evidence="4">The sequence shown here is derived from an EMBL/GenBank/DDBJ whole genome shotgun (WGS) entry which is preliminary data.</text>
</comment>
<evidence type="ECO:0000259" key="3">
    <source>
        <dbReference type="PROSITE" id="PS50977"/>
    </source>
</evidence>
<dbReference type="PANTHER" id="PTHR43479:SF11">
    <property type="entry name" value="ACREF_ENVCD OPERON REPRESSOR-RELATED"/>
    <property type="match status" value="1"/>
</dbReference>
<dbReference type="InterPro" id="IPR050624">
    <property type="entry name" value="HTH-type_Tx_Regulator"/>
</dbReference>
<dbReference type="PROSITE" id="PS50977">
    <property type="entry name" value="HTH_TETR_2"/>
    <property type="match status" value="1"/>
</dbReference>
<evidence type="ECO:0000256" key="2">
    <source>
        <dbReference type="PROSITE-ProRule" id="PRU00335"/>
    </source>
</evidence>
<dbReference type="PANTHER" id="PTHR43479">
    <property type="entry name" value="ACREF/ENVCD OPERON REPRESSOR-RELATED"/>
    <property type="match status" value="1"/>
</dbReference>
<keyword evidence="5" id="KW-1185">Reference proteome</keyword>
<dbReference type="InterPro" id="IPR009057">
    <property type="entry name" value="Homeodomain-like_sf"/>
</dbReference>
<evidence type="ECO:0000313" key="4">
    <source>
        <dbReference type="EMBL" id="NSJ86923.1"/>
    </source>
</evidence>
<dbReference type="Pfam" id="PF00440">
    <property type="entry name" value="TetR_N"/>
    <property type="match status" value="1"/>
</dbReference>
<gene>
    <name evidence="4" type="ORF">G5A70_12240</name>
</gene>
<evidence type="ECO:0000256" key="1">
    <source>
        <dbReference type="ARBA" id="ARBA00023125"/>
    </source>
</evidence>
<organism evidence="4 5">
    <name type="scientific">Blautia hansenii</name>
    <name type="common">Ruminococcus hansenii</name>
    <dbReference type="NCBI Taxonomy" id="1322"/>
    <lineage>
        <taxon>Bacteria</taxon>
        <taxon>Bacillati</taxon>
        <taxon>Bacillota</taxon>
        <taxon>Clostridia</taxon>
        <taxon>Lachnospirales</taxon>
        <taxon>Lachnospiraceae</taxon>
        <taxon>Blautia</taxon>
    </lineage>
</organism>
<reference evidence="4 5" key="1">
    <citation type="journal article" date="2020" name="Cell Host Microbe">
        <title>Functional and Genomic Variation between Human-Derived Isolates of Lachnospiraceae Reveals Inter- and Intra-Species Diversity.</title>
        <authorList>
            <person name="Sorbara M.T."/>
            <person name="Littmann E.R."/>
            <person name="Fontana E."/>
            <person name="Moody T.U."/>
            <person name="Kohout C.E."/>
            <person name="Gjonbalaj M."/>
            <person name="Eaton V."/>
            <person name="Seok R."/>
            <person name="Leiner I.M."/>
            <person name="Pamer E.G."/>
        </authorList>
    </citation>
    <scope>NUCLEOTIDE SEQUENCE [LARGE SCALE GENOMIC DNA]</scope>
    <source>
        <strain evidence="4 5">MSK.15.26</strain>
    </source>
</reference>
<dbReference type="SUPFAM" id="SSF46689">
    <property type="entry name" value="Homeodomain-like"/>
    <property type="match status" value="1"/>
</dbReference>